<gene>
    <name evidence="1" type="ORF">AUR04nite_18050</name>
</gene>
<dbReference type="RefSeq" id="WP_141364166.1">
    <property type="nucleotide sequence ID" value="NZ_BAAAJL010000011.1"/>
</dbReference>
<proteinExistence type="predicted"/>
<dbReference type="InterPro" id="IPR020915">
    <property type="entry name" value="UPF0311"/>
</dbReference>
<dbReference type="PANTHER" id="PTHR37315:SF1">
    <property type="entry name" value="UPF0311 PROTEIN BLR7842"/>
    <property type="match status" value="1"/>
</dbReference>
<dbReference type="AlphaFoldDB" id="A0A4Y4DNU9"/>
<organism evidence="1 2">
    <name type="scientific">Glutamicibacter uratoxydans</name>
    <name type="common">Arthrobacter uratoxydans</name>
    <dbReference type="NCBI Taxonomy" id="43667"/>
    <lineage>
        <taxon>Bacteria</taxon>
        <taxon>Bacillati</taxon>
        <taxon>Actinomycetota</taxon>
        <taxon>Actinomycetes</taxon>
        <taxon>Micrococcales</taxon>
        <taxon>Micrococcaceae</taxon>
        <taxon>Glutamicibacter</taxon>
    </lineage>
</organism>
<dbReference type="Pfam" id="PF11578">
    <property type="entry name" value="DUF3237"/>
    <property type="match status" value="1"/>
</dbReference>
<keyword evidence="2" id="KW-1185">Reference proteome</keyword>
<dbReference type="PANTHER" id="PTHR37315">
    <property type="entry name" value="UPF0311 PROTEIN BLR7842"/>
    <property type="match status" value="1"/>
</dbReference>
<evidence type="ECO:0000313" key="2">
    <source>
        <dbReference type="Proteomes" id="UP000316612"/>
    </source>
</evidence>
<dbReference type="Gene3D" id="2.40.160.20">
    <property type="match status" value="1"/>
</dbReference>
<protein>
    <submittedName>
        <fullName evidence="1">Uncharacterized protein</fullName>
    </submittedName>
</protein>
<reference evidence="1 2" key="1">
    <citation type="submission" date="2019-06" db="EMBL/GenBank/DDBJ databases">
        <title>Whole genome shotgun sequence of Glutamicibacter uratoxydans NBRC 15515.</title>
        <authorList>
            <person name="Hosoyama A."/>
            <person name="Uohara A."/>
            <person name="Ohji S."/>
            <person name="Ichikawa N."/>
        </authorList>
    </citation>
    <scope>NUCLEOTIDE SEQUENCE [LARGE SCALE GENOMIC DNA]</scope>
    <source>
        <strain evidence="1 2">NBRC 15515</strain>
    </source>
</reference>
<evidence type="ECO:0000313" key="1">
    <source>
        <dbReference type="EMBL" id="GED06273.1"/>
    </source>
</evidence>
<dbReference type="OrthoDB" id="3368702at2"/>
<name>A0A4Y4DNU9_GLUUR</name>
<sequence>MSEINDVDNNASASPVLEFRFRIEAQVAPGISIDRRAPGALDFIPITGGSVSGAVQGKLSVGGDWCVDRGDGTWRVEARYGIALDGGGYIDVHNVGVFDESRPDGREYFATTPVFRTVAAEYDWLNRSVFVGRAQEFDGLICVDVYEVLLPR</sequence>
<comment type="caution">
    <text evidence="1">The sequence shown here is derived from an EMBL/GenBank/DDBJ whole genome shotgun (WGS) entry which is preliminary data.</text>
</comment>
<dbReference type="EMBL" id="BJNY01000009">
    <property type="protein sequence ID" value="GED06273.1"/>
    <property type="molecule type" value="Genomic_DNA"/>
</dbReference>
<dbReference type="Proteomes" id="UP000316612">
    <property type="component" value="Unassembled WGS sequence"/>
</dbReference>
<accession>A0A4Y4DNU9</accession>